<dbReference type="SMART" id="SM00355">
    <property type="entry name" value="ZnF_C2H2"/>
    <property type="match status" value="1"/>
</dbReference>
<keyword evidence="1" id="KW-0479">Metal-binding</keyword>
<dbReference type="InterPro" id="IPR013087">
    <property type="entry name" value="Znf_C2H2_type"/>
</dbReference>
<dbReference type="InterPro" id="IPR036236">
    <property type="entry name" value="Znf_C2H2_sf"/>
</dbReference>
<organism evidence="3 4">
    <name type="scientific">Ignelater luminosus</name>
    <name type="common">Cucubano</name>
    <name type="synonym">Pyrophorus luminosus</name>
    <dbReference type="NCBI Taxonomy" id="2038154"/>
    <lineage>
        <taxon>Eukaryota</taxon>
        <taxon>Metazoa</taxon>
        <taxon>Ecdysozoa</taxon>
        <taxon>Arthropoda</taxon>
        <taxon>Hexapoda</taxon>
        <taxon>Insecta</taxon>
        <taxon>Pterygota</taxon>
        <taxon>Neoptera</taxon>
        <taxon>Endopterygota</taxon>
        <taxon>Coleoptera</taxon>
        <taxon>Polyphaga</taxon>
        <taxon>Elateriformia</taxon>
        <taxon>Elateroidea</taxon>
        <taxon>Elateridae</taxon>
        <taxon>Agrypninae</taxon>
        <taxon>Pyrophorini</taxon>
        <taxon>Ignelater</taxon>
    </lineage>
</organism>
<dbReference type="SUPFAM" id="SSF57667">
    <property type="entry name" value="beta-beta-alpha zinc fingers"/>
    <property type="match status" value="1"/>
</dbReference>
<evidence type="ECO:0000313" key="4">
    <source>
        <dbReference type="Proteomes" id="UP000801492"/>
    </source>
</evidence>
<dbReference type="EMBL" id="VTPC01002732">
    <property type="protein sequence ID" value="KAF2899598.1"/>
    <property type="molecule type" value="Genomic_DNA"/>
</dbReference>
<sequence length="156" mass="17884">METWTERKQSNGAIETENSNNFGNILVTHDLQDCIDESLDFSLNKVYEQLSVINSARISDEKERQSNSTYIGKFQEGNENVGYIHHTISPDEIYMHINPGPLDNMPEEPSHATLTITSMDPHTRETKVNRFTCEYDGCTRTYSTVGNLRTHMKTHK</sequence>
<dbReference type="PROSITE" id="PS00028">
    <property type="entry name" value="ZINC_FINGER_C2H2_1"/>
    <property type="match status" value="1"/>
</dbReference>
<keyword evidence="1" id="KW-0862">Zinc</keyword>
<dbReference type="OrthoDB" id="6699676at2759"/>
<dbReference type="GO" id="GO:0008270">
    <property type="term" value="F:zinc ion binding"/>
    <property type="evidence" value="ECO:0007669"/>
    <property type="project" value="UniProtKB-KW"/>
</dbReference>
<name>A0A8K0DAE4_IGNLU</name>
<dbReference type="Proteomes" id="UP000801492">
    <property type="component" value="Unassembled WGS sequence"/>
</dbReference>
<dbReference type="Gene3D" id="3.30.160.60">
    <property type="entry name" value="Classic Zinc Finger"/>
    <property type="match status" value="1"/>
</dbReference>
<keyword evidence="4" id="KW-1185">Reference proteome</keyword>
<keyword evidence="1" id="KW-0863">Zinc-finger</keyword>
<gene>
    <name evidence="3" type="ORF">ILUMI_06577</name>
</gene>
<dbReference type="AlphaFoldDB" id="A0A8K0DAE4"/>
<comment type="caution">
    <text evidence="3">The sequence shown here is derived from an EMBL/GenBank/DDBJ whole genome shotgun (WGS) entry which is preliminary data.</text>
</comment>
<protein>
    <recommendedName>
        <fullName evidence="2">C2H2-type domain-containing protein</fullName>
    </recommendedName>
</protein>
<accession>A0A8K0DAE4</accession>
<evidence type="ECO:0000259" key="2">
    <source>
        <dbReference type="PROSITE" id="PS50157"/>
    </source>
</evidence>
<feature type="non-terminal residue" evidence="3">
    <location>
        <position position="156"/>
    </location>
</feature>
<proteinExistence type="predicted"/>
<evidence type="ECO:0000313" key="3">
    <source>
        <dbReference type="EMBL" id="KAF2899598.1"/>
    </source>
</evidence>
<feature type="domain" description="C2H2-type" evidence="2">
    <location>
        <begin position="131"/>
        <end position="156"/>
    </location>
</feature>
<evidence type="ECO:0000256" key="1">
    <source>
        <dbReference type="PROSITE-ProRule" id="PRU00042"/>
    </source>
</evidence>
<dbReference type="PROSITE" id="PS50157">
    <property type="entry name" value="ZINC_FINGER_C2H2_2"/>
    <property type="match status" value="1"/>
</dbReference>
<dbReference type="FunFam" id="3.30.160.60:FF:000397">
    <property type="entry name" value="Metal regulatory transcription factor 1"/>
    <property type="match status" value="1"/>
</dbReference>
<reference evidence="3" key="1">
    <citation type="submission" date="2019-08" db="EMBL/GenBank/DDBJ databases">
        <title>The genome of the North American firefly Photinus pyralis.</title>
        <authorList>
            <consortium name="Photinus pyralis genome working group"/>
            <person name="Fallon T.R."/>
            <person name="Sander Lower S.E."/>
            <person name="Weng J.-K."/>
        </authorList>
    </citation>
    <scope>NUCLEOTIDE SEQUENCE</scope>
    <source>
        <strain evidence="3">TRF0915ILg1</strain>
        <tissue evidence="3">Whole body</tissue>
    </source>
</reference>